<dbReference type="PANTHER" id="PTHR43343">
    <property type="entry name" value="PEPTIDASE S12"/>
    <property type="match status" value="1"/>
</dbReference>
<accession>A0A919XAQ4</accession>
<evidence type="ECO:0000256" key="5">
    <source>
        <dbReference type="SAM" id="MobiDB-lite"/>
    </source>
</evidence>
<evidence type="ECO:0000313" key="8">
    <source>
        <dbReference type="EMBL" id="GIO27153.1"/>
    </source>
</evidence>
<name>A0A919XAQ4_9BACI</name>
<evidence type="ECO:0000313" key="9">
    <source>
        <dbReference type="Proteomes" id="UP000676917"/>
    </source>
</evidence>
<dbReference type="SUPFAM" id="SSF50156">
    <property type="entry name" value="PDZ domain-like"/>
    <property type="match status" value="1"/>
</dbReference>
<dbReference type="Pfam" id="PF13180">
    <property type="entry name" value="PDZ_2"/>
    <property type="match status" value="1"/>
</dbReference>
<evidence type="ECO:0000256" key="6">
    <source>
        <dbReference type="SAM" id="Phobius"/>
    </source>
</evidence>
<dbReference type="InterPro" id="IPR036034">
    <property type="entry name" value="PDZ_sf"/>
</dbReference>
<dbReference type="InterPro" id="IPR051201">
    <property type="entry name" value="Chloro_Bact_Ser_Proteases"/>
</dbReference>
<dbReference type="Gene3D" id="2.40.10.10">
    <property type="entry name" value="Trypsin-like serine proteases"/>
    <property type="match status" value="2"/>
</dbReference>
<dbReference type="SUPFAM" id="SSF50494">
    <property type="entry name" value="Trypsin-like serine proteases"/>
    <property type="match status" value="1"/>
</dbReference>
<keyword evidence="3" id="KW-0378">Hydrolase</keyword>
<dbReference type="Proteomes" id="UP000676917">
    <property type="component" value="Unassembled WGS sequence"/>
</dbReference>
<keyword evidence="4" id="KW-0720">Serine protease</keyword>
<feature type="region of interest" description="Disordered" evidence="5">
    <location>
        <begin position="1"/>
        <end position="39"/>
    </location>
</feature>
<keyword evidence="6" id="KW-0812">Transmembrane</keyword>
<dbReference type="Pfam" id="PF13365">
    <property type="entry name" value="Trypsin_2"/>
    <property type="match status" value="1"/>
</dbReference>
<dbReference type="InterPro" id="IPR009003">
    <property type="entry name" value="Peptidase_S1_PA"/>
</dbReference>
<comment type="caution">
    <text evidence="8">The sequence shown here is derived from an EMBL/GenBank/DDBJ whole genome shotgun (WGS) entry which is preliminary data.</text>
</comment>
<proteinExistence type="inferred from homology"/>
<keyword evidence="6" id="KW-1133">Transmembrane helix</keyword>
<dbReference type="InterPro" id="IPR043504">
    <property type="entry name" value="Peptidase_S1_PA_chymotrypsin"/>
</dbReference>
<evidence type="ECO:0000256" key="3">
    <source>
        <dbReference type="ARBA" id="ARBA00022801"/>
    </source>
</evidence>
<organism evidence="8 9">
    <name type="scientific">Ornithinibacillus bavariensis</name>
    <dbReference type="NCBI Taxonomy" id="545502"/>
    <lineage>
        <taxon>Bacteria</taxon>
        <taxon>Bacillati</taxon>
        <taxon>Bacillota</taxon>
        <taxon>Bacilli</taxon>
        <taxon>Bacillales</taxon>
        <taxon>Bacillaceae</taxon>
        <taxon>Ornithinibacillus</taxon>
    </lineage>
</organism>
<dbReference type="GO" id="GO:0006508">
    <property type="term" value="P:proteolysis"/>
    <property type="evidence" value="ECO:0007669"/>
    <property type="project" value="UniProtKB-KW"/>
</dbReference>
<sequence length="436" mass="46689">MEYNERNDDTMETTQNDSTSTSEAITNLSEESEDPGLTKPNKVVKEKRVKGKSPSSIRAFFAGMLGGLIPAVIVLILIMNNLIPTFENDTSGGAIADKSDTNKQNVVTTMATDDADASTNLAEVSEAVVGVSNMKRQSIWTQSEETGTGSGIIYKKENGKAYVITNHHVVAGAEEVEVVLSNDERMKAKVLGSDDLSDLAVLEIDGSKIDRVATLGTTDGKQVGETVYAIGNPLGMEFANSLTKGIISGLNRSVSMDTDGDGAEDWVTEVIQTDAAINPGNSGGALVDSSGKVIGINSMKIAMTQVEGIGFAIPIDAALPIIEQLESNGKVERPFIGISMASINQVPMQYRHNIILPEEVEDGMVVASVEAGSPADKAGLQQFDVITKIDGHDTPSALELRKYMYTKTQVGDSIKLEIYRNGKKQIIELKLTQRND</sequence>
<dbReference type="SMART" id="SM00228">
    <property type="entry name" value="PDZ"/>
    <property type="match status" value="1"/>
</dbReference>
<dbReference type="AlphaFoldDB" id="A0A919XAQ4"/>
<dbReference type="CDD" id="cd06781">
    <property type="entry name" value="cpPDZ_BsHtra-like"/>
    <property type="match status" value="1"/>
</dbReference>
<reference evidence="8" key="1">
    <citation type="submission" date="2021-03" db="EMBL/GenBank/DDBJ databases">
        <title>Antimicrobial resistance genes in bacteria isolated from Japanese honey, and their potential for conferring macrolide and lincosamide resistance in the American foulbrood pathogen Paenibacillus larvae.</title>
        <authorList>
            <person name="Okamoto M."/>
            <person name="Kumagai M."/>
            <person name="Kanamori H."/>
            <person name="Takamatsu D."/>
        </authorList>
    </citation>
    <scope>NUCLEOTIDE SEQUENCE</scope>
    <source>
        <strain evidence="8">J43TS3</strain>
    </source>
</reference>
<protein>
    <submittedName>
        <fullName evidence="8">Serine protease YyxA</fullName>
    </submittedName>
</protein>
<evidence type="ECO:0000256" key="2">
    <source>
        <dbReference type="ARBA" id="ARBA00022670"/>
    </source>
</evidence>
<dbReference type="RefSeq" id="WP_244853512.1">
    <property type="nucleotide sequence ID" value="NZ_BORP01000003.1"/>
</dbReference>
<keyword evidence="2 8" id="KW-0645">Protease</keyword>
<keyword evidence="6" id="KW-0472">Membrane</keyword>
<evidence type="ECO:0000256" key="4">
    <source>
        <dbReference type="ARBA" id="ARBA00022825"/>
    </source>
</evidence>
<dbReference type="Gene3D" id="2.30.42.10">
    <property type="match status" value="1"/>
</dbReference>
<dbReference type="PRINTS" id="PR00834">
    <property type="entry name" value="PROTEASES2C"/>
</dbReference>
<evidence type="ECO:0000256" key="1">
    <source>
        <dbReference type="ARBA" id="ARBA00010541"/>
    </source>
</evidence>
<dbReference type="InterPro" id="IPR001478">
    <property type="entry name" value="PDZ"/>
</dbReference>
<dbReference type="PANTHER" id="PTHR43343:SF3">
    <property type="entry name" value="PROTEASE DO-LIKE 8, CHLOROPLASTIC"/>
    <property type="match status" value="1"/>
</dbReference>
<dbReference type="EMBL" id="BORP01000003">
    <property type="protein sequence ID" value="GIO27153.1"/>
    <property type="molecule type" value="Genomic_DNA"/>
</dbReference>
<feature type="compositionally biased region" description="Polar residues" evidence="5">
    <location>
        <begin position="12"/>
        <end position="29"/>
    </location>
</feature>
<keyword evidence="9" id="KW-1185">Reference proteome</keyword>
<gene>
    <name evidence="8" type="primary">yyxA_1</name>
    <name evidence="8" type="ORF">J43TS3_17640</name>
</gene>
<comment type="similarity">
    <text evidence="1">Belongs to the peptidase S1C family.</text>
</comment>
<dbReference type="PROSITE" id="PS50106">
    <property type="entry name" value="PDZ"/>
    <property type="match status" value="1"/>
</dbReference>
<feature type="domain" description="PDZ" evidence="7">
    <location>
        <begin position="320"/>
        <end position="422"/>
    </location>
</feature>
<dbReference type="GO" id="GO:0004252">
    <property type="term" value="F:serine-type endopeptidase activity"/>
    <property type="evidence" value="ECO:0007669"/>
    <property type="project" value="InterPro"/>
</dbReference>
<evidence type="ECO:0000259" key="7">
    <source>
        <dbReference type="PROSITE" id="PS50106"/>
    </source>
</evidence>
<feature type="transmembrane region" description="Helical" evidence="6">
    <location>
        <begin position="57"/>
        <end position="79"/>
    </location>
</feature>
<dbReference type="InterPro" id="IPR001940">
    <property type="entry name" value="Peptidase_S1C"/>
</dbReference>